<evidence type="ECO:0000313" key="2">
    <source>
        <dbReference type="Proteomes" id="UP000317977"/>
    </source>
</evidence>
<evidence type="ECO:0000313" key="1">
    <source>
        <dbReference type="EMBL" id="TWU47950.1"/>
    </source>
</evidence>
<dbReference type="AlphaFoldDB" id="A0A5C6EHD1"/>
<proteinExistence type="predicted"/>
<organism evidence="1 2">
    <name type="scientific">Rubripirellula reticaptiva</name>
    <dbReference type="NCBI Taxonomy" id="2528013"/>
    <lineage>
        <taxon>Bacteria</taxon>
        <taxon>Pseudomonadati</taxon>
        <taxon>Planctomycetota</taxon>
        <taxon>Planctomycetia</taxon>
        <taxon>Pirellulales</taxon>
        <taxon>Pirellulaceae</taxon>
        <taxon>Rubripirellula</taxon>
    </lineage>
</organism>
<reference evidence="1 2" key="1">
    <citation type="submission" date="2019-02" db="EMBL/GenBank/DDBJ databases">
        <title>Deep-cultivation of Planctomycetes and their phenomic and genomic characterization uncovers novel biology.</title>
        <authorList>
            <person name="Wiegand S."/>
            <person name="Jogler M."/>
            <person name="Boedeker C."/>
            <person name="Pinto D."/>
            <person name="Vollmers J."/>
            <person name="Rivas-Marin E."/>
            <person name="Kohn T."/>
            <person name="Peeters S.H."/>
            <person name="Heuer A."/>
            <person name="Rast P."/>
            <person name="Oberbeckmann S."/>
            <person name="Bunk B."/>
            <person name="Jeske O."/>
            <person name="Meyerdierks A."/>
            <person name="Storesund J.E."/>
            <person name="Kallscheuer N."/>
            <person name="Luecker S."/>
            <person name="Lage O.M."/>
            <person name="Pohl T."/>
            <person name="Merkel B.J."/>
            <person name="Hornburger P."/>
            <person name="Mueller R.-W."/>
            <person name="Bruemmer F."/>
            <person name="Labrenz M."/>
            <person name="Spormann A.M."/>
            <person name="Op Den Camp H."/>
            <person name="Overmann J."/>
            <person name="Amann R."/>
            <person name="Jetten M.S.M."/>
            <person name="Mascher T."/>
            <person name="Medema M.H."/>
            <person name="Devos D.P."/>
            <person name="Kaster A.-K."/>
            <person name="Ovreas L."/>
            <person name="Rohde M."/>
            <person name="Galperin M.Y."/>
            <person name="Jogler C."/>
        </authorList>
    </citation>
    <scope>NUCLEOTIDE SEQUENCE [LARGE SCALE GENOMIC DNA]</scope>
    <source>
        <strain evidence="1 2">Poly59</strain>
    </source>
</reference>
<evidence type="ECO:0008006" key="3">
    <source>
        <dbReference type="Google" id="ProtNLM"/>
    </source>
</evidence>
<dbReference type="NCBIfam" id="TIGR02436">
    <property type="entry name" value="four helix bundle protein"/>
    <property type="match status" value="1"/>
</dbReference>
<keyword evidence="2" id="KW-1185">Reference proteome</keyword>
<protein>
    <recommendedName>
        <fullName evidence="3">Four helix bundle protein</fullName>
    </recommendedName>
</protein>
<dbReference type="Gene3D" id="1.20.1440.60">
    <property type="entry name" value="23S rRNA-intervening sequence"/>
    <property type="match status" value="1"/>
</dbReference>
<dbReference type="RefSeq" id="WP_146536389.1">
    <property type="nucleotide sequence ID" value="NZ_SJPX01000005.1"/>
</dbReference>
<dbReference type="InterPro" id="IPR036583">
    <property type="entry name" value="23S_rRNA_IVS_sf"/>
</dbReference>
<dbReference type="PANTHER" id="PTHR38471">
    <property type="entry name" value="FOUR HELIX BUNDLE PROTEIN"/>
    <property type="match status" value="1"/>
</dbReference>
<dbReference type="OrthoDB" id="276165at2"/>
<dbReference type="SUPFAM" id="SSF158446">
    <property type="entry name" value="IVS-encoded protein-like"/>
    <property type="match status" value="1"/>
</dbReference>
<dbReference type="InterPro" id="IPR012657">
    <property type="entry name" value="23S_rRNA-intervening_sequence"/>
</dbReference>
<accession>A0A5C6EHD1</accession>
<dbReference type="Pfam" id="PF05635">
    <property type="entry name" value="23S_rRNA_IVP"/>
    <property type="match status" value="1"/>
</dbReference>
<dbReference type="CDD" id="cd16377">
    <property type="entry name" value="23S_rRNA_IVP_like"/>
    <property type="match status" value="1"/>
</dbReference>
<dbReference type="EMBL" id="SJPX01000005">
    <property type="protein sequence ID" value="TWU47950.1"/>
    <property type="molecule type" value="Genomic_DNA"/>
</dbReference>
<sequence>MRNFRELKVWEKSHAFVLGVYRATRRFPDDERYGLTSQVRRSSASVPSNLAEGCGRRTDKDLAHFCDIAMGSACEAEYQLILAKDLEYIDIELHRKLEDQLLEIKRMLSSFTSAVRARSDQ</sequence>
<dbReference type="Proteomes" id="UP000317977">
    <property type="component" value="Unassembled WGS sequence"/>
</dbReference>
<comment type="caution">
    <text evidence="1">The sequence shown here is derived from an EMBL/GenBank/DDBJ whole genome shotgun (WGS) entry which is preliminary data.</text>
</comment>
<dbReference type="PANTHER" id="PTHR38471:SF2">
    <property type="entry name" value="FOUR HELIX BUNDLE PROTEIN"/>
    <property type="match status" value="1"/>
</dbReference>
<name>A0A5C6EHD1_9BACT</name>
<gene>
    <name evidence="1" type="ORF">Poly59_47940</name>
</gene>